<evidence type="ECO:0000256" key="4">
    <source>
        <dbReference type="ARBA" id="ARBA00022692"/>
    </source>
</evidence>
<evidence type="ECO:0000256" key="3">
    <source>
        <dbReference type="ARBA" id="ARBA00022475"/>
    </source>
</evidence>
<dbReference type="InterPro" id="IPR027417">
    <property type="entry name" value="P-loop_NTPase"/>
</dbReference>
<organism evidence="8 9">
    <name type="scientific">Desulforamulus putei DSM 12395</name>
    <dbReference type="NCBI Taxonomy" id="1121429"/>
    <lineage>
        <taxon>Bacteria</taxon>
        <taxon>Bacillati</taxon>
        <taxon>Bacillota</taxon>
        <taxon>Clostridia</taxon>
        <taxon>Eubacteriales</taxon>
        <taxon>Peptococcaceae</taxon>
        <taxon>Desulforamulus</taxon>
    </lineage>
</organism>
<protein>
    <submittedName>
        <fullName evidence="8">Type IV secretion system protein VirD4</fullName>
    </submittedName>
</protein>
<evidence type="ECO:0000256" key="1">
    <source>
        <dbReference type="ARBA" id="ARBA00004651"/>
    </source>
</evidence>
<dbReference type="InterPro" id="IPR003688">
    <property type="entry name" value="TraG/VirD4"/>
</dbReference>
<dbReference type="STRING" id="1121429.SAMN02745133_01964"/>
<comment type="similarity">
    <text evidence="2">Belongs to the VirD4/TraG family.</text>
</comment>
<feature type="transmembrane region" description="Helical" evidence="7">
    <location>
        <begin position="14"/>
        <end position="32"/>
    </location>
</feature>
<dbReference type="EMBL" id="FQUY01000013">
    <property type="protein sequence ID" value="SHF16096.1"/>
    <property type="molecule type" value="Genomic_DNA"/>
</dbReference>
<comment type="subcellular location">
    <subcellularLocation>
        <location evidence="1">Cell membrane</location>
        <topology evidence="1">Multi-pass membrane protein</topology>
    </subcellularLocation>
</comment>
<dbReference type="Proteomes" id="UP000184148">
    <property type="component" value="Unassembled WGS sequence"/>
</dbReference>
<dbReference type="Pfam" id="PF02534">
    <property type="entry name" value="T4SS-DNA_transf"/>
    <property type="match status" value="1"/>
</dbReference>
<evidence type="ECO:0000256" key="7">
    <source>
        <dbReference type="SAM" id="Phobius"/>
    </source>
</evidence>
<keyword evidence="9" id="KW-1185">Reference proteome</keyword>
<dbReference type="SUPFAM" id="SSF52540">
    <property type="entry name" value="P-loop containing nucleoside triphosphate hydrolases"/>
    <property type="match status" value="1"/>
</dbReference>
<feature type="transmembrane region" description="Helical" evidence="7">
    <location>
        <begin position="72"/>
        <end position="91"/>
    </location>
</feature>
<evidence type="ECO:0000256" key="2">
    <source>
        <dbReference type="ARBA" id="ARBA00008806"/>
    </source>
</evidence>
<keyword evidence="3" id="KW-1003">Cell membrane</keyword>
<keyword evidence="4 7" id="KW-0812">Transmembrane</keyword>
<dbReference type="AlphaFoldDB" id="A0A1M4ZER9"/>
<dbReference type="OrthoDB" id="9766496at2"/>
<dbReference type="GO" id="GO:0005886">
    <property type="term" value="C:plasma membrane"/>
    <property type="evidence" value="ECO:0007669"/>
    <property type="project" value="UniProtKB-SubCell"/>
</dbReference>
<dbReference type="NCBIfam" id="NF045973">
    <property type="entry name" value="conju_CD1115"/>
    <property type="match status" value="1"/>
</dbReference>
<dbReference type="PANTHER" id="PTHR37937">
    <property type="entry name" value="CONJUGATIVE TRANSFER: DNA TRANSPORT"/>
    <property type="match status" value="1"/>
</dbReference>
<name>A0A1M4ZER9_9FIRM</name>
<evidence type="ECO:0000313" key="8">
    <source>
        <dbReference type="EMBL" id="SHF16096.1"/>
    </source>
</evidence>
<gene>
    <name evidence="8" type="ORF">SAMN02745133_01964</name>
</gene>
<reference evidence="9" key="1">
    <citation type="submission" date="2016-11" db="EMBL/GenBank/DDBJ databases">
        <authorList>
            <person name="Varghese N."/>
            <person name="Submissions S."/>
        </authorList>
    </citation>
    <scope>NUCLEOTIDE SEQUENCE [LARGE SCALE GENOMIC DNA]</scope>
    <source>
        <strain evidence="9">DSM 12395</strain>
    </source>
</reference>
<sequence length="670" mass="75782">MINIKLPQIDKKKVILYVSVGLVFYIIDAWVIGTPAAFLKGLALGDTTFAKSIWENPLKAAVFLPFSEARNYWLFFNAIILGIIGLGYFIYKMNRQNVPEDLKFIKNPVHGTSRWMNDKEVKANFEQGYGAGVMLGIYKGTPIRLTNPLINRNIIVFGAPGTKKTRSQIIPAGMQAVASGESVIYVDPKGEIAQTMLQYHKDAGYETKVFNLVNMLHSDRWNPLKEIKEDLDAQMFAEIVIANTNAGTKVGGDQFFDRGEKNLIKAIALYVVNEAPDNPTMEAFYELISGGDMDQLDFIFKSLDADHPAKAPYNIFCQAKDSVRTGMVMGLGTRLQLFQNTIVKRLTEESDIDLEAPGKRKCAYFLIIPDTDSTFEFIASLFLSFLMIKLTKLGDRSGGRMPVPVNFLLDEFCNVGSLGLDFTKRLATMRSRGINVTMIVQSLPQLSNRYQQNGWQEIISCCDTRLFLGVNDTMTAKYLAELLGKGPVENVSFTRTEGIKGALELGRVTYSYKSRELLTVDEIMRLDNNKAIVLVRGQYPLMVDKLDYSQHPENSKITPSHILNYRPHWALDLLPPDPRFEEWDEFEFESSVIKETKSIKAGSIEKVELTKKVDTTEEADLVEETGSKIIRHTDTFVEEVIEDGEGITEEELMERINHEYLEESDFWSRR</sequence>
<evidence type="ECO:0000313" key="9">
    <source>
        <dbReference type="Proteomes" id="UP000184148"/>
    </source>
</evidence>
<keyword evidence="5 7" id="KW-1133">Transmembrane helix</keyword>
<keyword evidence="6 7" id="KW-0472">Membrane</keyword>
<dbReference type="RefSeq" id="WP_073239219.1">
    <property type="nucleotide sequence ID" value="NZ_FQUY01000013.1"/>
</dbReference>
<evidence type="ECO:0000256" key="6">
    <source>
        <dbReference type="ARBA" id="ARBA00023136"/>
    </source>
</evidence>
<dbReference type="PANTHER" id="PTHR37937:SF1">
    <property type="entry name" value="CONJUGATIVE TRANSFER: DNA TRANSPORT"/>
    <property type="match status" value="1"/>
</dbReference>
<accession>A0A1M4ZER9</accession>
<dbReference type="InterPro" id="IPR051539">
    <property type="entry name" value="T4SS-coupling_protein"/>
</dbReference>
<dbReference type="CDD" id="cd01127">
    <property type="entry name" value="TrwB_TraG_TraD_VirD4"/>
    <property type="match status" value="1"/>
</dbReference>
<dbReference type="Gene3D" id="3.40.50.300">
    <property type="entry name" value="P-loop containing nucleotide triphosphate hydrolases"/>
    <property type="match status" value="2"/>
</dbReference>
<evidence type="ECO:0000256" key="5">
    <source>
        <dbReference type="ARBA" id="ARBA00022989"/>
    </source>
</evidence>
<proteinExistence type="inferred from homology"/>